<dbReference type="RefSeq" id="WP_278277633.1">
    <property type="nucleotide sequence ID" value="NZ_NIBG01000033.1"/>
</dbReference>
<feature type="non-terminal residue" evidence="7">
    <location>
        <position position="171"/>
    </location>
</feature>
<keyword evidence="5" id="KW-0472">Membrane</keyword>
<keyword evidence="2" id="KW-1003">Cell membrane</keyword>
<evidence type="ECO:0000256" key="4">
    <source>
        <dbReference type="ARBA" id="ARBA00022989"/>
    </source>
</evidence>
<comment type="caution">
    <text evidence="7">The sequence shown here is derived from an EMBL/GenBank/DDBJ whole genome shotgun (WGS) entry which is preliminary data.</text>
</comment>
<dbReference type="Pfam" id="PF02743">
    <property type="entry name" value="dCache_1"/>
    <property type="match status" value="1"/>
</dbReference>
<evidence type="ECO:0000313" key="8">
    <source>
        <dbReference type="Proteomes" id="UP000216024"/>
    </source>
</evidence>
<dbReference type="SUPFAM" id="SSF103190">
    <property type="entry name" value="Sensory domain-like"/>
    <property type="match status" value="1"/>
</dbReference>
<dbReference type="CDD" id="cd12914">
    <property type="entry name" value="PDC1_DGC_like"/>
    <property type="match status" value="1"/>
</dbReference>
<keyword evidence="8" id="KW-1185">Reference proteome</keyword>
<proteinExistence type="predicted"/>
<organism evidence="7 8">
    <name type="scientific">Anaeromicrobium sediminis</name>
    <dbReference type="NCBI Taxonomy" id="1478221"/>
    <lineage>
        <taxon>Bacteria</taxon>
        <taxon>Bacillati</taxon>
        <taxon>Bacillota</taxon>
        <taxon>Clostridia</taxon>
        <taxon>Peptostreptococcales</taxon>
        <taxon>Thermotaleaceae</taxon>
        <taxon>Anaeromicrobium</taxon>
    </lineage>
</organism>
<dbReference type="InterPro" id="IPR033479">
    <property type="entry name" value="dCache_1"/>
</dbReference>
<comment type="subcellular location">
    <subcellularLocation>
        <location evidence="1">Cell membrane</location>
        <topology evidence="1">Multi-pass membrane protein</topology>
    </subcellularLocation>
</comment>
<evidence type="ECO:0000313" key="7">
    <source>
        <dbReference type="EMBL" id="PAB56648.1"/>
    </source>
</evidence>
<protein>
    <recommendedName>
        <fullName evidence="6">Cache domain-containing protein</fullName>
    </recommendedName>
</protein>
<evidence type="ECO:0000256" key="3">
    <source>
        <dbReference type="ARBA" id="ARBA00022692"/>
    </source>
</evidence>
<reference evidence="7 8" key="1">
    <citation type="submission" date="2017-06" db="EMBL/GenBank/DDBJ databases">
        <title>Draft genome sequence of anaerobic fermentative bacterium Anaeromicrobium sediminis DY2726D isolated from West Pacific Ocean sediments.</title>
        <authorList>
            <person name="Zeng X."/>
        </authorList>
    </citation>
    <scope>NUCLEOTIDE SEQUENCE [LARGE SCALE GENOMIC DNA]</scope>
    <source>
        <strain evidence="7 8">DY2726D</strain>
    </source>
</reference>
<evidence type="ECO:0000256" key="1">
    <source>
        <dbReference type="ARBA" id="ARBA00004651"/>
    </source>
</evidence>
<accession>A0A267MCJ4</accession>
<evidence type="ECO:0000259" key="6">
    <source>
        <dbReference type="Pfam" id="PF02743"/>
    </source>
</evidence>
<feature type="domain" description="Cache" evidence="6">
    <location>
        <begin position="35"/>
        <end position="171"/>
    </location>
</feature>
<dbReference type="Gene3D" id="3.30.450.20">
    <property type="entry name" value="PAS domain"/>
    <property type="match status" value="1"/>
</dbReference>
<name>A0A267MCJ4_9FIRM</name>
<evidence type="ECO:0000256" key="5">
    <source>
        <dbReference type="ARBA" id="ARBA00023136"/>
    </source>
</evidence>
<evidence type="ECO:0000256" key="2">
    <source>
        <dbReference type="ARBA" id="ARBA00022475"/>
    </source>
</evidence>
<dbReference type="Proteomes" id="UP000216024">
    <property type="component" value="Unassembled WGS sequence"/>
</dbReference>
<dbReference type="InterPro" id="IPR029151">
    <property type="entry name" value="Sensor-like_sf"/>
</dbReference>
<dbReference type="EMBL" id="NIBG01000033">
    <property type="protein sequence ID" value="PAB56648.1"/>
    <property type="molecule type" value="Genomic_DNA"/>
</dbReference>
<keyword evidence="3" id="KW-0812">Transmembrane</keyword>
<dbReference type="GO" id="GO:0005886">
    <property type="term" value="C:plasma membrane"/>
    <property type="evidence" value="ECO:0007669"/>
    <property type="project" value="UniProtKB-SubCell"/>
</dbReference>
<sequence>MKSLKYKIMVPVFLLSTIGIILLSFCAHEISKEIITNYVELAVEGKAEKLVSFIDHELEEWESQLELLASTDKVKKLDSEGFLKHISDKKNLFEQYEVVAIIDSKGNYVASNGTKGNITDRLYFHKAMKGESAISEFSISKTTGNPIIVISVPIFDDYGNVIGVVASTVNL</sequence>
<keyword evidence="4" id="KW-1133">Transmembrane helix</keyword>
<dbReference type="AlphaFoldDB" id="A0A267MCJ4"/>
<gene>
    <name evidence="7" type="ORF">CCE28_20670</name>
</gene>